<organism evidence="9 10">
    <name type="scientific">Leptonema illini</name>
    <dbReference type="NCBI Taxonomy" id="183"/>
    <lineage>
        <taxon>Bacteria</taxon>
        <taxon>Pseudomonadati</taxon>
        <taxon>Spirochaetota</taxon>
        <taxon>Spirochaetia</taxon>
        <taxon>Leptospirales</taxon>
        <taxon>Leptospiraceae</taxon>
        <taxon>Leptonema</taxon>
    </lineage>
</organism>
<evidence type="ECO:0000256" key="6">
    <source>
        <dbReference type="ARBA" id="ARBA00038091"/>
    </source>
</evidence>
<dbReference type="PROSITE" id="PS50890">
    <property type="entry name" value="PUA"/>
    <property type="match status" value="1"/>
</dbReference>
<dbReference type="GO" id="GO:0005737">
    <property type="term" value="C:cytoplasm"/>
    <property type="evidence" value="ECO:0007669"/>
    <property type="project" value="UniProtKB-SubCell"/>
</dbReference>
<comment type="caution">
    <text evidence="9">The sequence shown here is derived from an EMBL/GenBank/DDBJ whole genome shotgun (WGS) entry which is preliminary data.</text>
</comment>
<keyword evidence="2" id="KW-0963">Cytoplasm</keyword>
<dbReference type="InterPro" id="IPR036974">
    <property type="entry name" value="PUA_sf"/>
</dbReference>
<evidence type="ECO:0000259" key="7">
    <source>
        <dbReference type="Pfam" id="PF10672"/>
    </source>
</evidence>
<dbReference type="InterPro" id="IPR029063">
    <property type="entry name" value="SAM-dependent_MTases_sf"/>
</dbReference>
<comment type="subcellular location">
    <subcellularLocation>
        <location evidence="1">Cytoplasm</location>
    </subcellularLocation>
</comment>
<name>A0A833GYV6_9LEPT</name>
<dbReference type="Gene3D" id="2.30.130.10">
    <property type="entry name" value="PUA domain"/>
    <property type="match status" value="1"/>
</dbReference>
<keyword evidence="5" id="KW-0949">S-adenosyl-L-methionine</keyword>
<accession>A0A833GYV6</accession>
<keyword evidence="4 9" id="KW-0808">Transferase</keyword>
<dbReference type="GO" id="GO:0032259">
    <property type="term" value="P:methylation"/>
    <property type="evidence" value="ECO:0007669"/>
    <property type="project" value="UniProtKB-KW"/>
</dbReference>
<dbReference type="Gene3D" id="3.30.750.80">
    <property type="entry name" value="RNA methyltransferase domain (HRMD) like"/>
    <property type="match status" value="1"/>
</dbReference>
<dbReference type="AlphaFoldDB" id="A0A833GYV6"/>
<dbReference type="GO" id="GO:0008168">
    <property type="term" value="F:methyltransferase activity"/>
    <property type="evidence" value="ECO:0007669"/>
    <property type="project" value="UniProtKB-KW"/>
</dbReference>
<reference evidence="9 10" key="1">
    <citation type="submission" date="2019-10" db="EMBL/GenBank/DDBJ databases">
        <title>Extracellular Electron Transfer in a Candidatus Methanoperedens spp. Enrichment Culture.</title>
        <authorList>
            <person name="Berger S."/>
            <person name="Rangel Shaw D."/>
            <person name="Berben T."/>
            <person name="In 'T Zandt M."/>
            <person name="Frank J."/>
            <person name="Reimann J."/>
            <person name="Jetten M.S.M."/>
            <person name="Welte C.U."/>
        </authorList>
    </citation>
    <scope>NUCLEOTIDE SEQUENCE [LARGE SCALE GENOMIC DNA]</scope>
    <source>
        <strain evidence="9">SB12</strain>
    </source>
</reference>
<dbReference type="Pfam" id="PF17785">
    <property type="entry name" value="PUA_3"/>
    <property type="match status" value="1"/>
</dbReference>
<dbReference type="GO" id="GO:0003723">
    <property type="term" value="F:RNA binding"/>
    <property type="evidence" value="ECO:0007669"/>
    <property type="project" value="InterPro"/>
</dbReference>
<dbReference type="SUPFAM" id="SSF88697">
    <property type="entry name" value="PUA domain-like"/>
    <property type="match status" value="1"/>
</dbReference>
<dbReference type="InterPro" id="IPR019614">
    <property type="entry name" value="SAM-dep_methyl-trfase"/>
</dbReference>
<dbReference type="EMBL" id="WBUI01000022">
    <property type="protein sequence ID" value="KAB2930240.1"/>
    <property type="molecule type" value="Genomic_DNA"/>
</dbReference>
<dbReference type="Proteomes" id="UP000460298">
    <property type="component" value="Unassembled WGS sequence"/>
</dbReference>
<proteinExistence type="inferred from homology"/>
<dbReference type="Pfam" id="PF10672">
    <property type="entry name" value="Methyltrans_SAM"/>
    <property type="match status" value="1"/>
</dbReference>
<gene>
    <name evidence="9" type="ORF">F9K24_17545</name>
</gene>
<sequence length="379" mass="41965">MAALVLKKDRERSVLHRHPWIFSGGVHRVDDVPAGSIVTVQSHDGAVLGAGFYDPAHQIRCRLFHFGPLPASGFDEAYWTARLEKALLLRRALLPEKTTGFRLIHSESDGFPGLICDIYDRAAVLQIQHEGARSLLQIVASFLKARLSIHTLRVDDAWHVDGGEPVKLVEFVERGLRFKADLEGGQKTGFFLDQRENRRVVEERVAGRTVLNAFAYTGGFSAAALRGGARSVLSVDLSDPALLLCEENVRLNAADAKHETLKADCFDYLREIEAGRFDAIILDPPAFAKTRSAVDRAARGYKDINLQAMKKIAPSGLLFTFSCSQHISTDLFRKILFAAATDAGRDVKIVDFLTQAPDHPISIYHPEGEYLKGCTLFVE</sequence>
<evidence type="ECO:0000313" key="9">
    <source>
        <dbReference type="EMBL" id="KAB2930240.1"/>
    </source>
</evidence>
<evidence type="ECO:0000256" key="1">
    <source>
        <dbReference type="ARBA" id="ARBA00004496"/>
    </source>
</evidence>
<evidence type="ECO:0000313" key="10">
    <source>
        <dbReference type="Proteomes" id="UP000460298"/>
    </source>
</evidence>
<comment type="similarity">
    <text evidence="6">Belongs to the methyltransferase superfamily. RlmI family.</text>
</comment>
<evidence type="ECO:0000256" key="2">
    <source>
        <dbReference type="ARBA" id="ARBA00022490"/>
    </source>
</evidence>
<dbReference type="PANTHER" id="PTHR42873">
    <property type="entry name" value="RIBOSOMAL RNA LARGE SUBUNIT METHYLTRANSFERASE"/>
    <property type="match status" value="1"/>
</dbReference>
<dbReference type="CDD" id="cd02440">
    <property type="entry name" value="AdoMet_MTases"/>
    <property type="match status" value="1"/>
</dbReference>
<evidence type="ECO:0000256" key="3">
    <source>
        <dbReference type="ARBA" id="ARBA00022603"/>
    </source>
</evidence>
<dbReference type="InterPro" id="IPR041532">
    <property type="entry name" value="RlmI-like_PUA"/>
</dbReference>
<feature type="domain" description="RlmI-like PUA" evidence="8">
    <location>
        <begin position="5"/>
        <end position="66"/>
    </location>
</feature>
<evidence type="ECO:0000256" key="5">
    <source>
        <dbReference type="ARBA" id="ARBA00022691"/>
    </source>
</evidence>
<dbReference type="InterPro" id="IPR015947">
    <property type="entry name" value="PUA-like_sf"/>
</dbReference>
<dbReference type="CDD" id="cd21153">
    <property type="entry name" value="PUA_RlmI"/>
    <property type="match status" value="1"/>
</dbReference>
<dbReference type="CDD" id="cd11572">
    <property type="entry name" value="RlmI_M_like"/>
    <property type="match status" value="1"/>
</dbReference>
<protein>
    <submittedName>
        <fullName evidence="9">Class I SAM-dependent rRNA methyltransferase</fullName>
    </submittedName>
</protein>
<dbReference type="SUPFAM" id="SSF53335">
    <property type="entry name" value="S-adenosyl-L-methionine-dependent methyltransferases"/>
    <property type="match status" value="1"/>
</dbReference>
<dbReference type="Gene3D" id="3.40.50.150">
    <property type="entry name" value="Vaccinia Virus protein VP39"/>
    <property type="match status" value="1"/>
</dbReference>
<keyword evidence="3 9" id="KW-0489">Methyltransferase</keyword>
<feature type="domain" description="S-adenosylmethionine-dependent methyltransferase" evidence="7">
    <location>
        <begin position="148"/>
        <end position="359"/>
    </location>
</feature>
<dbReference type="PANTHER" id="PTHR42873:SF1">
    <property type="entry name" value="S-ADENOSYLMETHIONINE-DEPENDENT METHYLTRANSFERASE DOMAIN-CONTAINING PROTEIN"/>
    <property type="match status" value="1"/>
</dbReference>
<evidence type="ECO:0000256" key="4">
    <source>
        <dbReference type="ARBA" id="ARBA00022679"/>
    </source>
</evidence>
<evidence type="ECO:0000259" key="8">
    <source>
        <dbReference type="Pfam" id="PF17785"/>
    </source>
</evidence>